<sequence length="115" mass="12768">MREWCFTRQSRLPLPSLLADRRTSRSPVLWPVCKLVPKVIPSLLEALESVTQRPAHLDISSLNVSIYKKKSPSTAVSGTHSSRVPTQIGLSIVSDEQLGLTETSLILISHKKHLC</sequence>
<name>A0A8X6QPB6_NEPPI</name>
<protein>
    <submittedName>
        <fullName evidence="1">Uncharacterized protein</fullName>
    </submittedName>
</protein>
<reference evidence="1" key="1">
    <citation type="submission" date="2020-08" db="EMBL/GenBank/DDBJ databases">
        <title>Multicomponent nature underlies the extraordinary mechanical properties of spider dragline silk.</title>
        <authorList>
            <person name="Kono N."/>
            <person name="Nakamura H."/>
            <person name="Mori M."/>
            <person name="Yoshida Y."/>
            <person name="Ohtoshi R."/>
            <person name="Malay A.D."/>
            <person name="Moran D.A.P."/>
            <person name="Tomita M."/>
            <person name="Numata K."/>
            <person name="Arakawa K."/>
        </authorList>
    </citation>
    <scope>NUCLEOTIDE SEQUENCE</scope>
</reference>
<comment type="caution">
    <text evidence="1">The sequence shown here is derived from an EMBL/GenBank/DDBJ whole genome shotgun (WGS) entry which is preliminary data.</text>
</comment>
<keyword evidence="2" id="KW-1185">Reference proteome</keyword>
<accession>A0A8X6QPB6</accession>
<dbReference type="Proteomes" id="UP000887013">
    <property type="component" value="Unassembled WGS sequence"/>
</dbReference>
<proteinExistence type="predicted"/>
<evidence type="ECO:0000313" key="1">
    <source>
        <dbReference type="EMBL" id="GFU29654.1"/>
    </source>
</evidence>
<organism evidence="1 2">
    <name type="scientific">Nephila pilipes</name>
    <name type="common">Giant wood spider</name>
    <name type="synonym">Nephila maculata</name>
    <dbReference type="NCBI Taxonomy" id="299642"/>
    <lineage>
        <taxon>Eukaryota</taxon>
        <taxon>Metazoa</taxon>
        <taxon>Ecdysozoa</taxon>
        <taxon>Arthropoda</taxon>
        <taxon>Chelicerata</taxon>
        <taxon>Arachnida</taxon>
        <taxon>Araneae</taxon>
        <taxon>Araneomorphae</taxon>
        <taxon>Entelegynae</taxon>
        <taxon>Araneoidea</taxon>
        <taxon>Nephilidae</taxon>
        <taxon>Nephila</taxon>
    </lineage>
</organism>
<evidence type="ECO:0000313" key="2">
    <source>
        <dbReference type="Proteomes" id="UP000887013"/>
    </source>
</evidence>
<gene>
    <name evidence="1" type="ORF">NPIL_365381</name>
</gene>
<dbReference type="AlphaFoldDB" id="A0A8X6QPB6"/>
<dbReference type="EMBL" id="BMAW01033307">
    <property type="protein sequence ID" value="GFU29654.1"/>
    <property type="molecule type" value="Genomic_DNA"/>
</dbReference>